<accession>A0A645FGC0</accession>
<sequence length="55" mass="6226">MRNDLAHGNKSFCDCARDMTMSDLSQAKNDTLSFLAAIMKGMSKYCDEKQFKNTI</sequence>
<organism evidence="1">
    <name type="scientific">bioreactor metagenome</name>
    <dbReference type="NCBI Taxonomy" id="1076179"/>
    <lineage>
        <taxon>unclassified sequences</taxon>
        <taxon>metagenomes</taxon>
        <taxon>ecological metagenomes</taxon>
    </lineage>
</organism>
<evidence type="ECO:0000313" key="1">
    <source>
        <dbReference type="EMBL" id="MPN13377.1"/>
    </source>
</evidence>
<gene>
    <name evidence="1" type="ORF">SDC9_160698</name>
</gene>
<dbReference type="AlphaFoldDB" id="A0A645FGC0"/>
<name>A0A645FGC0_9ZZZZ</name>
<reference evidence="1" key="1">
    <citation type="submission" date="2019-08" db="EMBL/GenBank/DDBJ databases">
        <authorList>
            <person name="Kucharzyk K."/>
            <person name="Murdoch R.W."/>
            <person name="Higgins S."/>
            <person name="Loffler F."/>
        </authorList>
    </citation>
    <scope>NUCLEOTIDE SEQUENCE</scope>
</reference>
<protein>
    <submittedName>
        <fullName evidence="1">Uncharacterized protein</fullName>
    </submittedName>
</protein>
<comment type="caution">
    <text evidence="1">The sequence shown here is derived from an EMBL/GenBank/DDBJ whole genome shotgun (WGS) entry which is preliminary data.</text>
</comment>
<dbReference type="EMBL" id="VSSQ01059872">
    <property type="protein sequence ID" value="MPN13377.1"/>
    <property type="molecule type" value="Genomic_DNA"/>
</dbReference>
<proteinExistence type="predicted"/>